<dbReference type="GO" id="GO:0030247">
    <property type="term" value="F:polysaccharide binding"/>
    <property type="evidence" value="ECO:0007669"/>
    <property type="project" value="TreeGrafter"/>
</dbReference>
<dbReference type="Gene3D" id="2.60.40.2080">
    <property type="match status" value="3"/>
</dbReference>
<reference evidence="4" key="1">
    <citation type="submission" date="2017-03" db="EMBL/GenBank/DDBJ databases">
        <title>Genomes of endolithic fungi from Antarctica.</title>
        <authorList>
            <person name="Coleine C."/>
            <person name="Masonjones S."/>
            <person name="Stajich J.E."/>
        </authorList>
    </citation>
    <scope>NUCLEOTIDE SEQUENCE [LARGE SCALE GENOMIC DNA]</scope>
    <source>
        <strain evidence="4">CCFEE 5527</strain>
    </source>
</reference>
<comment type="caution">
    <text evidence="3">The sequence shown here is derived from an EMBL/GenBank/DDBJ whole genome shotgun (WGS) entry which is preliminary data.</text>
</comment>
<keyword evidence="4" id="KW-1185">Reference proteome</keyword>
<name>A0A1V8T7P7_9PEZI</name>
<feature type="domain" description="H-type lectin" evidence="2">
    <location>
        <begin position="217"/>
        <end position="280"/>
    </location>
</feature>
<feature type="domain" description="H-type lectin" evidence="2">
    <location>
        <begin position="34"/>
        <end position="96"/>
    </location>
</feature>
<dbReference type="InterPro" id="IPR019019">
    <property type="entry name" value="H-type_lectin_domain"/>
</dbReference>
<evidence type="ECO:0000313" key="3">
    <source>
        <dbReference type="EMBL" id="OQO07436.1"/>
    </source>
</evidence>
<dbReference type="InterPro" id="IPR052487">
    <property type="entry name" value="Galactose-binding_lectin"/>
</dbReference>
<evidence type="ECO:0000256" key="1">
    <source>
        <dbReference type="SAM" id="MobiDB-lite"/>
    </source>
</evidence>
<dbReference type="Proteomes" id="UP000192596">
    <property type="component" value="Unassembled WGS sequence"/>
</dbReference>
<feature type="domain" description="H-type lectin" evidence="2">
    <location>
        <begin position="123"/>
        <end position="190"/>
    </location>
</feature>
<evidence type="ECO:0000313" key="4">
    <source>
        <dbReference type="Proteomes" id="UP000192596"/>
    </source>
</evidence>
<protein>
    <recommendedName>
        <fullName evidence="2">H-type lectin domain-containing protein</fullName>
    </recommendedName>
</protein>
<dbReference type="GO" id="GO:0098609">
    <property type="term" value="P:cell-cell adhesion"/>
    <property type="evidence" value="ECO:0007669"/>
    <property type="project" value="TreeGrafter"/>
</dbReference>
<dbReference type="OrthoDB" id="291007at2759"/>
<gene>
    <name evidence="3" type="ORF">B0A48_07133</name>
</gene>
<feature type="region of interest" description="Disordered" evidence="1">
    <location>
        <begin position="106"/>
        <end position="126"/>
    </location>
</feature>
<dbReference type="InterPro" id="IPR037221">
    <property type="entry name" value="H-type_lectin_dom_sf"/>
</dbReference>
<dbReference type="GO" id="GO:0098636">
    <property type="term" value="C:protein complex involved in cell adhesion"/>
    <property type="evidence" value="ECO:0007669"/>
    <property type="project" value="TreeGrafter"/>
</dbReference>
<dbReference type="GO" id="GO:0070492">
    <property type="term" value="F:oligosaccharide binding"/>
    <property type="evidence" value="ECO:0007669"/>
    <property type="project" value="TreeGrafter"/>
</dbReference>
<dbReference type="GO" id="GO:0009986">
    <property type="term" value="C:cell surface"/>
    <property type="evidence" value="ECO:0007669"/>
    <property type="project" value="TreeGrafter"/>
</dbReference>
<dbReference type="AlphaFoldDB" id="A0A1V8T7P7"/>
<feature type="region of interest" description="Disordered" evidence="1">
    <location>
        <begin position="1"/>
        <end position="25"/>
    </location>
</feature>
<dbReference type="GO" id="GO:0046871">
    <property type="term" value="F:N-acetylgalactosamine binding"/>
    <property type="evidence" value="ECO:0007669"/>
    <property type="project" value="TreeGrafter"/>
</dbReference>
<dbReference type="SUPFAM" id="SSF141086">
    <property type="entry name" value="Agglutinin HPA-like"/>
    <property type="match status" value="3"/>
</dbReference>
<dbReference type="InParanoid" id="A0A1V8T7P7"/>
<organism evidence="3 4">
    <name type="scientific">Cryoendolithus antarcticus</name>
    <dbReference type="NCBI Taxonomy" id="1507870"/>
    <lineage>
        <taxon>Eukaryota</taxon>
        <taxon>Fungi</taxon>
        <taxon>Dikarya</taxon>
        <taxon>Ascomycota</taxon>
        <taxon>Pezizomycotina</taxon>
        <taxon>Dothideomycetes</taxon>
        <taxon>Dothideomycetidae</taxon>
        <taxon>Cladosporiales</taxon>
        <taxon>Cladosporiaceae</taxon>
        <taxon>Cryoendolithus</taxon>
    </lineage>
</organism>
<dbReference type="Pfam" id="PF09458">
    <property type="entry name" value="H_lectin"/>
    <property type="match status" value="3"/>
</dbReference>
<dbReference type="EMBL" id="NAJO01000014">
    <property type="protein sequence ID" value="OQO07436.1"/>
    <property type="molecule type" value="Genomic_DNA"/>
</dbReference>
<sequence>MGHLSDPGPDTGSFTIASVKDSSKDSDWKYSRAIALPESYSSPPTIGLGLNSIDCGAQPGDNIRIQADVSMINDKAFEVSVEKWNNSILNDATLVWTESAKGAKDTKIGSWSNKNRDQKQSGDITFDTPFEEPPTIVLWFKKLDLTGASNVTSWHVHTYATDITSKGFKVHIDTWGHNKIYSVNVTWIAIKKGKKNMHCGQFVEAGAVSKPQKEKEKRIEFPEGKFKNKPTVLSGLSMIDHPAKNPVKVASVVEVVSKEGFTWRMETGSEYACSADYIAIG</sequence>
<evidence type="ECO:0000259" key="2">
    <source>
        <dbReference type="Pfam" id="PF09458"/>
    </source>
</evidence>
<proteinExistence type="predicted"/>
<dbReference type="PANTHER" id="PTHR46938">
    <property type="entry name" value="DISCOIDIN-1 SUBUNIT A-RELATED-RELATED"/>
    <property type="match status" value="1"/>
</dbReference>
<accession>A0A1V8T7P7</accession>